<dbReference type="EMBL" id="CP060122">
    <property type="protein sequence ID" value="QNG49238.1"/>
    <property type="molecule type" value="Genomic_DNA"/>
</dbReference>
<reference evidence="2 6" key="2">
    <citation type="submission" date="2018-10" db="EMBL/GenBank/DDBJ databases">
        <title>Characterization and genome analysis of a novel bacterium Sphingobium yanoikuyae SJTF8 capable of degrading PAHs.</title>
        <authorList>
            <person name="Yin C."/>
            <person name="Xiong W."/>
            <person name="Liang R."/>
        </authorList>
    </citation>
    <scope>NUCLEOTIDE SEQUENCE [LARGE SCALE GENOMIC DNA]</scope>
    <source>
        <strain evidence="2 6">SJTF8</strain>
    </source>
</reference>
<dbReference type="Gene3D" id="1.10.150.260">
    <property type="entry name" value="YozE SAM-like"/>
    <property type="match status" value="1"/>
</dbReference>
<reference evidence="3 8" key="3">
    <citation type="submission" date="2019-12" db="EMBL/GenBank/DDBJ databases">
        <title>Functional and genomic insights into the Sphingobium yanoikuyae YC-JY1, a bacterium efficiently degrading bisphenol A.</title>
        <authorList>
            <person name="Jia Y."/>
            <person name="Li X."/>
            <person name="Wang J."/>
            <person name="Eltoukhy A."/>
            <person name="Lamraoui I."/>
            <person name="Yan Y."/>
        </authorList>
    </citation>
    <scope>NUCLEOTIDE SEQUENCE [LARGE SCALE GENOMIC DNA]</scope>
    <source>
        <strain evidence="3 8">YC-JY1</strain>
    </source>
</reference>
<dbReference type="InterPro" id="IPR036806">
    <property type="entry name" value="YozE_SAM-like_sf"/>
</dbReference>
<dbReference type="Proteomes" id="UP000287401">
    <property type="component" value="Unassembled WGS sequence"/>
</dbReference>
<evidence type="ECO:0000313" key="7">
    <source>
        <dbReference type="Proteomes" id="UP000287401"/>
    </source>
</evidence>
<proteinExistence type="predicted"/>
<dbReference type="EMBL" id="QRAL01000025">
    <property type="protein sequence ID" value="RSU54878.1"/>
    <property type="molecule type" value="Genomic_DNA"/>
</dbReference>
<evidence type="ECO:0000313" key="3">
    <source>
        <dbReference type="EMBL" id="QHD70471.1"/>
    </source>
</evidence>
<protein>
    <recommendedName>
        <fullName evidence="10">YozE SAM-like domain-containing protein</fullName>
    </recommendedName>
</protein>
<evidence type="ECO:0000313" key="5">
    <source>
        <dbReference type="EMBL" id="RSU54878.1"/>
    </source>
</evidence>
<reference evidence="5 7" key="1">
    <citation type="submission" date="2018-07" db="EMBL/GenBank/DDBJ databases">
        <title>Genomic and Epidemiologic Investigation of an Indolent Hospital Outbreak.</title>
        <authorList>
            <person name="Johnson R.C."/>
            <person name="Deming C."/>
            <person name="Conlan S."/>
            <person name="Zellmer C.J."/>
            <person name="Michelin A.V."/>
            <person name="Lee-Lin S."/>
            <person name="Thomas P.J."/>
            <person name="Park M."/>
            <person name="Weingarten R.A."/>
            <person name="Less J."/>
            <person name="Dekker J.P."/>
            <person name="Frank K.M."/>
            <person name="Musser K.A."/>
            <person name="Mcquiston J.R."/>
            <person name="Henderson D.K."/>
            <person name="Lau A.F."/>
            <person name="Palmore T.N."/>
            <person name="Segre J.A."/>
        </authorList>
    </citation>
    <scope>NUCLEOTIDE SEQUENCE [LARGE SCALE GENOMIC DNA]</scope>
    <source>
        <strain evidence="5 7">SK-NIH.Env6_1116</strain>
    </source>
</reference>
<evidence type="ECO:0000313" key="4">
    <source>
        <dbReference type="EMBL" id="QNG49238.1"/>
    </source>
</evidence>
<gene>
    <name evidence="5" type="ORF">DAH51_18875</name>
    <name evidence="2" type="ORF">EBF16_18895</name>
    <name evidence="3" type="ORF">GS397_19580</name>
    <name evidence="4" type="ORF">H3V42_25825</name>
</gene>
<reference evidence="4 9" key="4">
    <citation type="submission" date="2020-07" db="EMBL/GenBank/DDBJ databases">
        <title>Whole genome sequence of Sphingobium yanoikuyae A3.</title>
        <authorList>
            <person name="Han S.-S."/>
        </authorList>
    </citation>
    <scope>NUCLEOTIDE SEQUENCE [LARGE SCALE GENOMIC DNA]</scope>
    <source>
        <strain evidence="4 9">A3</strain>
    </source>
</reference>
<evidence type="ECO:0000313" key="6">
    <source>
        <dbReference type="Proteomes" id="UP000280708"/>
    </source>
</evidence>
<feature type="compositionally biased region" description="Polar residues" evidence="1">
    <location>
        <begin position="1"/>
        <end position="10"/>
    </location>
</feature>
<evidence type="ECO:0000313" key="2">
    <source>
        <dbReference type="EMBL" id="AYO78774.1"/>
    </source>
</evidence>
<sequence>MWSPHGQTFETGLATGGTGQAMTDSEAIEQDPFEDIAFGTWLIGQHGRDGWIGDLARAAKADRGFPRHGDPDAVRLHLNKMQAESDMFEAVDDAERLWAPF</sequence>
<dbReference type="Proteomes" id="UP000464086">
    <property type="component" value="Chromosome"/>
</dbReference>
<dbReference type="EMBL" id="CP033230">
    <property type="protein sequence ID" value="AYO78774.1"/>
    <property type="molecule type" value="Genomic_DNA"/>
</dbReference>
<dbReference type="SUPFAM" id="SSF140652">
    <property type="entry name" value="YozE-like"/>
    <property type="match status" value="1"/>
</dbReference>
<dbReference type="EMBL" id="CP047218">
    <property type="protein sequence ID" value="QHD70471.1"/>
    <property type="molecule type" value="Genomic_DNA"/>
</dbReference>
<evidence type="ECO:0000313" key="8">
    <source>
        <dbReference type="Proteomes" id="UP000464086"/>
    </source>
</evidence>
<name>A0A3G2UVX6_SPHYA</name>
<evidence type="ECO:0000313" key="9">
    <source>
        <dbReference type="Proteomes" id="UP000515377"/>
    </source>
</evidence>
<evidence type="ECO:0008006" key="10">
    <source>
        <dbReference type="Google" id="ProtNLM"/>
    </source>
</evidence>
<dbReference type="Proteomes" id="UP000280708">
    <property type="component" value="Chromosome"/>
</dbReference>
<feature type="region of interest" description="Disordered" evidence="1">
    <location>
        <begin position="1"/>
        <end position="21"/>
    </location>
</feature>
<accession>A0A3G2UVX6</accession>
<dbReference type="Proteomes" id="UP000515377">
    <property type="component" value="Chromosome"/>
</dbReference>
<evidence type="ECO:0000256" key="1">
    <source>
        <dbReference type="SAM" id="MobiDB-lite"/>
    </source>
</evidence>
<dbReference type="AlphaFoldDB" id="A0A3G2UVX6"/>
<organism evidence="2 6">
    <name type="scientific">Sphingobium yanoikuyae</name>
    <name type="common">Sphingomonas yanoikuyae</name>
    <dbReference type="NCBI Taxonomy" id="13690"/>
    <lineage>
        <taxon>Bacteria</taxon>
        <taxon>Pseudomonadati</taxon>
        <taxon>Pseudomonadota</taxon>
        <taxon>Alphaproteobacteria</taxon>
        <taxon>Sphingomonadales</taxon>
        <taxon>Sphingomonadaceae</taxon>
        <taxon>Sphingobium</taxon>
    </lineage>
</organism>